<dbReference type="PANTHER" id="PTHR43065">
    <property type="entry name" value="SENSOR HISTIDINE KINASE"/>
    <property type="match status" value="1"/>
</dbReference>
<evidence type="ECO:0000313" key="10">
    <source>
        <dbReference type="Proteomes" id="UP000001382"/>
    </source>
</evidence>
<name>D2S896_GEOOG</name>
<evidence type="ECO:0000259" key="8">
    <source>
        <dbReference type="PROSITE" id="PS50109"/>
    </source>
</evidence>
<dbReference type="GO" id="GO:0004673">
    <property type="term" value="F:protein histidine kinase activity"/>
    <property type="evidence" value="ECO:0007669"/>
    <property type="project" value="UniProtKB-EC"/>
</dbReference>
<gene>
    <name evidence="9" type="ordered locus">Gobs_0749</name>
</gene>
<dbReference type="KEGG" id="gob:Gobs_0749"/>
<dbReference type="InterPro" id="IPR036890">
    <property type="entry name" value="HATPase_C_sf"/>
</dbReference>
<reference evidence="10" key="2">
    <citation type="submission" date="2010-01" db="EMBL/GenBank/DDBJ databases">
        <title>The complete genome of Geodermatophilus obscurus DSM 43160.</title>
        <authorList>
            <consortium name="US DOE Joint Genome Institute (JGI-PGF)"/>
            <person name="Lucas S."/>
            <person name="Copeland A."/>
            <person name="Lapidus A."/>
            <person name="Glavina del Rio T."/>
            <person name="Dalin E."/>
            <person name="Tice H."/>
            <person name="Bruce D."/>
            <person name="Goodwin L."/>
            <person name="Pitluck S."/>
            <person name="Kyrpides N."/>
            <person name="Mavromatis K."/>
            <person name="Ivanova N."/>
            <person name="Munk A.C."/>
            <person name="Brettin T."/>
            <person name="Detter J.C."/>
            <person name="Han C."/>
            <person name="Larimer F."/>
            <person name="Land M."/>
            <person name="Hauser L."/>
            <person name="Markowitz V."/>
            <person name="Cheng J.-F."/>
            <person name="Hugenholtz P."/>
            <person name="Woyke T."/>
            <person name="Wu D."/>
            <person name="Jando M."/>
            <person name="Schneider S."/>
            <person name="Klenk H.-P."/>
            <person name="Eisen J.A."/>
        </authorList>
    </citation>
    <scope>NUCLEOTIDE SEQUENCE [LARGE SCALE GENOMIC DNA]</scope>
    <source>
        <strain evidence="10">ATCC 25078 / DSM 43160 / JCM 3152 / KCC A-0152 / KCTC 9177 / NBRC 13315 / NRRL B-3577 / G-20</strain>
    </source>
</reference>
<dbReference type="eggNOG" id="COG0323">
    <property type="taxonomic scope" value="Bacteria"/>
</dbReference>
<organism evidence="9 10">
    <name type="scientific">Geodermatophilus obscurus (strain ATCC 25078 / DSM 43160 / JCM 3152 / CCUG 61914 / KCC A-0152 / KCTC 9177 / NBRC 13315 / NRRL B-3577 / G-20)</name>
    <dbReference type="NCBI Taxonomy" id="526225"/>
    <lineage>
        <taxon>Bacteria</taxon>
        <taxon>Bacillati</taxon>
        <taxon>Actinomycetota</taxon>
        <taxon>Actinomycetes</taxon>
        <taxon>Geodermatophilales</taxon>
        <taxon>Geodermatophilaceae</taxon>
        <taxon>Geodermatophilus</taxon>
    </lineage>
</organism>
<evidence type="ECO:0000256" key="3">
    <source>
        <dbReference type="ARBA" id="ARBA00022679"/>
    </source>
</evidence>
<dbReference type="EMBL" id="CP001867">
    <property type="protein sequence ID" value="ADB73518.1"/>
    <property type="molecule type" value="Genomic_DNA"/>
</dbReference>
<dbReference type="InterPro" id="IPR004358">
    <property type="entry name" value="Sig_transdc_His_kin-like_C"/>
</dbReference>
<evidence type="ECO:0000256" key="5">
    <source>
        <dbReference type="ARBA" id="ARBA00022777"/>
    </source>
</evidence>
<comment type="catalytic activity">
    <reaction evidence="1">
        <text>ATP + protein L-histidine = ADP + protein N-phospho-L-histidine.</text>
        <dbReference type="EC" id="2.7.13.3"/>
    </reaction>
</comment>
<keyword evidence="5 9" id="KW-0418">Kinase</keyword>
<dbReference type="STRING" id="526225.Gobs_0749"/>
<dbReference type="AlphaFoldDB" id="D2S896"/>
<dbReference type="Pfam" id="PF13589">
    <property type="entry name" value="HATPase_c_3"/>
    <property type="match status" value="1"/>
</dbReference>
<dbReference type="GO" id="GO:0000160">
    <property type="term" value="P:phosphorelay signal transduction system"/>
    <property type="evidence" value="ECO:0007669"/>
    <property type="project" value="UniProtKB-KW"/>
</dbReference>
<dbReference type="GO" id="GO:0005524">
    <property type="term" value="F:ATP binding"/>
    <property type="evidence" value="ECO:0007669"/>
    <property type="project" value="UniProtKB-KW"/>
</dbReference>
<dbReference type="SMART" id="SM00387">
    <property type="entry name" value="HATPase_c"/>
    <property type="match status" value="1"/>
</dbReference>
<dbReference type="eggNOG" id="COG4191">
    <property type="taxonomic scope" value="Bacteria"/>
</dbReference>
<evidence type="ECO:0000256" key="6">
    <source>
        <dbReference type="ARBA" id="ARBA00022840"/>
    </source>
</evidence>
<protein>
    <recommendedName>
        <fullName evidence="2">histidine kinase</fullName>
        <ecNumber evidence="2">2.7.13.3</ecNumber>
    </recommendedName>
</protein>
<dbReference type="PRINTS" id="PR00344">
    <property type="entry name" value="BCTRLSENSOR"/>
</dbReference>
<keyword evidence="4" id="KW-0547">Nucleotide-binding</keyword>
<evidence type="ECO:0000313" key="9">
    <source>
        <dbReference type="EMBL" id="ADB73518.1"/>
    </source>
</evidence>
<dbReference type="SUPFAM" id="SSF55874">
    <property type="entry name" value="ATPase domain of HSP90 chaperone/DNA topoisomerase II/histidine kinase"/>
    <property type="match status" value="2"/>
</dbReference>
<dbReference type="HOGENOM" id="CLU_012281_1_0_11"/>
<accession>D2S896</accession>
<keyword evidence="3" id="KW-0808">Transferase</keyword>
<proteinExistence type="predicted"/>
<dbReference type="InterPro" id="IPR003594">
    <property type="entry name" value="HATPase_dom"/>
</dbReference>
<evidence type="ECO:0000256" key="2">
    <source>
        <dbReference type="ARBA" id="ARBA00012438"/>
    </source>
</evidence>
<feature type="domain" description="Histidine kinase" evidence="8">
    <location>
        <begin position="505"/>
        <end position="722"/>
    </location>
</feature>
<dbReference type="Pfam" id="PF02518">
    <property type="entry name" value="HATPase_c"/>
    <property type="match status" value="1"/>
</dbReference>
<reference evidence="9 10" key="1">
    <citation type="journal article" date="2010" name="Stand. Genomic Sci.">
        <title>Complete genome sequence of Geodermatophilus obscurus type strain (G-20).</title>
        <authorList>
            <person name="Ivanova N."/>
            <person name="Sikorski J."/>
            <person name="Jando M."/>
            <person name="Munk C."/>
            <person name="Lapidus A."/>
            <person name="Glavina Del Rio T."/>
            <person name="Copeland A."/>
            <person name="Tice H."/>
            <person name="Cheng J.-F."/>
            <person name="Lucas S."/>
            <person name="Chen F."/>
            <person name="Nolan M."/>
            <person name="Bruce D."/>
            <person name="Goodwin L."/>
            <person name="Pitluck S."/>
            <person name="Mavromatis K."/>
            <person name="Mikhailova N."/>
            <person name="Pati A."/>
            <person name="Chen A."/>
            <person name="Palaniappan K."/>
            <person name="Land M."/>
            <person name="Hauser L."/>
            <person name="Chang Y.-J."/>
            <person name="Jeffries C.D."/>
            <person name="Meincke L."/>
            <person name="Brettin T."/>
            <person name="Detter J.C."/>
            <person name="Detter J.C."/>
            <person name="Rohde M."/>
            <person name="Goeker M."/>
            <person name="Bristow J."/>
            <person name="Eisen J.A."/>
            <person name="Markowitz V."/>
            <person name="Hugenholtz P."/>
            <person name="Kyrpides N.C."/>
            <person name="Klenk H.-P."/>
        </authorList>
    </citation>
    <scope>NUCLEOTIDE SEQUENCE [LARGE SCALE GENOMIC DNA]</scope>
    <source>
        <strain evidence="10">ATCC 25078 / DSM 43160 / JCM 3152 / KCC A-0152 / KCTC 9177 / NBRC 13315 / NRRL B-3577 / G-20</strain>
    </source>
</reference>
<dbReference type="EC" id="2.7.13.3" evidence="2"/>
<dbReference type="Proteomes" id="UP000001382">
    <property type="component" value="Chromosome"/>
</dbReference>
<dbReference type="Gene3D" id="3.30.565.10">
    <property type="entry name" value="Histidine kinase-like ATPase, C-terminal domain"/>
    <property type="match status" value="2"/>
</dbReference>
<keyword evidence="7" id="KW-0902">Two-component regulatory system</keyword>
<evidence type="ECO:0000256" key="1">
    <source>
        <dbReference type="ARBA" id="ARBA00000085"/>
    </source>
</evidence>
<dbReference type="PANTHER" id="PTHR43065:SF46">
    <property type="entry name" value="C4-DICARBOXYLATE TRANSPORT SENSOR PROTEIN DCTB"/>
    <property type="match status" value="1"/>
</dbReference>
<keyword evidence="6" id="KW-0067">ATP-binding</keyword>
<keyword evidence="10" id="KW-1185">Reference proteome</keyword>
<evidence type="ECO:0000256" key="4">
    <source>
        <dbReference type="ARBA" id="ARBA00022741"/>
    </source>
</evidence>
<dbReference type="PROSITE" id="PS50109">
    <property type="entry name" value="HIS_KIN"/>
    <property type="match status" value="1"/>
</dbReference>
<evidence type="ECO:0000256" key="7">
    <source>
        <dbReference type="ARBA" id="ARBA00023012"/>
    </source>
</evidence>
<dbReference type="InterPro" id="IPR005467">
    <property type="entry name" value="His_kinase_dom"/>
</dbReference>
<sequence>MPDDARSTGALRPRARLLHTIGTELISSERVAVMELVKNAYDADADRVVVRLIGPLREGTGCLQVLDDGHGMTADTVRGTWLEVATPHRARQRRSERRGRRVLGEKGIGRFAAARLADHMLLVSRRAGEDVEVALELDWNDFRDPDKYLDEIRVGWWSRRPQAISTAGHAANIWSAAGEVPSDHGTLIELSQLTSTWTQQDAYDLRRDLSRLVSMRVPGTHQDFAIALVLEEAPAEWGELTGPVTSPAELERAPYKLIATVDSAGIADILVTVAEVEHAVKRDLGAAAPAWFPSGGSIPCGPFSMEVRVWDRDREAMTRQAGTDLTPREFGRLLDDASGVSVYRDGFRVLPFGEPGDDWLGLDKRRINNPSLRVSNNQVVGEVFITHEENPGLRDQTNREGLIEGPAYDALVGAVVDVINELEQRRFAFRRSQTKPDPEKQGTRLFEDLRITDLAAAVRERHGEDSELLALVARRESQIDENISKVKEVLARYTRLATLGRLVDDVIHQGQHAVGLIRNRIRTVDRALTQPSTQERDANLGVAVRSISTQADALATIFRRIAPFGGRRRGRPKELVLEEAIRESLSVLEHRAQKVGATITVEGPGSRVTIDPVEIQDVVVNLVDNALYWVAQAPKERRAVRVTVFKPQEGQVAITVSDTGPGVPEALRDLIFEPYFTTKPEGTGLGLAIVGELLQDYYDGDLALLDSELGGATFRATFRRRA</sequence>